<accession>A0A255YXS5</accession>
<dbReference type="Pfam" id="PF18950">
    <property type="entry name" value="DUF5694"/>
    <property type="match status" value="1"/>
</dbReference>
<name>A0A255YXS5_9SPHN</name>
<gene>
    <name evidence="1" type="ORF">CHU93_02485</name>
</gene>
<proteinExistence type="predicted"/>
<evidence type="ECO:0000313" key="1">
    <source>
        <dbReference type="EMBL" id="OYQ34036.1"/>
    </source>
</evidence>
<reference evidence="1 2" key="1">
    <citation type="submission" date="2017-07" db="EMBL/GenBank/DDBJ databases">
        <title>Sandarakinorhabdus cyanobacteriorum sp. nov., a novel bacterium isolated from cyanobacterial aggregates in a eutrophic lake.</title>
        <authorList>
            <person name="Cai H."/>
        </authorList>
    </citation>
    <scope>NUCLEOTIDE SEQUENCE [LARGE SCALE GENOMIC DNA]</scope>
    <source>
        <strain evidence="1 2">TH057</strain>
    </source>
</reference>
<protein>
    <submittedName>
        <fullName evidence="1">Uncharacterized protein</fullName>
    </submittedName>
</protein>
<dbReference type="RefSeq" id="WP_094472612.1">
    <property type="nucleotide sequence ID" value="NZ_NOXT01000071.1"/>
</dbReference>
<dbReference type="OrthoDB" id="69432at2"/>
<organism evidence="1 2">
    <name type="scientific">Sandarakinorhabdus cyanobacteriorum</name>
    <dbReference type="NCBI Taxonomy" id="1981098"/>
    <lineage>
        <taxon>Bacteria</taxon>
        <taxon>Pseudomonadati</taxon>
        <taxon>Pseudomonadota</taxon>
        <taxon>Alphaproteobacteria</taxon>
        <taxon>Sphingomonadales</taxon>
        <taxon>Sphingosinicellaceae</taxon>
        <taxon>Sandarakinorhabdus</taxon>
    </lineage>
</organism>
<dbReference type="EMBL" id="NOXT01000071">
    <property type="protein sequence ID" value="OYQ34036.1"/>
    <property type="molecule type" value="Genomic_DNA"/>
</dbReference>
<dbReference type="InterPro" id="IPR043749">
    <property type="entry name" value="DUF5694"/>
</dbReference>
<keyword evidence="2" id="KW-1185">Reference proteome</keyword>
<dbReference type="AlphaFoldDB" id="A0A255YXS5"/>
<evidence type="ECO:0000313" key="2">
    <source>
        <dbReference type="Proteomes" id="UP000216991"/>
    </source>
</evidence>
<comment type="caution">
    <text evidence="1">The sequence shown here is derived from an EMBL/GenBank/DDBJ whole genome shotgun (WGS) entry which is preliminary data.</text>
</comment>
<sequence length="321" mass="35347">MVLGTPHLSGTPDGWDPAVLEPLLQRLARFRPDAIAIEALTGPGIHSLFAYREVHPDVARTYGGRALVLAGLTRSTLAMDMPQAEAEVRRTLAAWPAEPSPAQRRRLAAMLVAAGDPNSALVQWWRLDPAERKADAHVSALLARELEGFAGRRNENHLIAARLAQRLGLERVHPTDDQSDDDDPALDKPMEAFMAEPWLKTLLADPAFKALVEAAAHLRTPEEVMSTYRLVNSAAAGRLDADGQWLNMINRPSPQQVGRHRVALWEVRNLRMVANIREVAARHAGGRVLVIVGSAHKPWFEAYLRQMSDVAVEDMAALLAQ</sequence>
<dbReference type="Proteomes" id="UP000216991">
    <property type="component" value="Unassembled WGS sequence"/>
</dbReference>